<comment type="similarity">
    <text evidence="1">Belongs to the LysR transcriptional regulatory family.</text>
</comment>
<dbReference type="CDD" id="cd05466">
    <property type="entry name" value="PBP2_LTTR_substrate"/>
    <property type="match status" value="1"/>
</dbReference>
<dbReference type="GO" id="GO:0003700">
    <property type="term" value="F:DNA-binding transcription factor activity"/>
    <property type="evidence" value="ECO:0007669"/>
    <property type="project" value="TreeGrafter"/>
</dbReference>
<keyword evidence="3" id="KW-0238">DNA-binding</keyword>
<dbReference type="Pfam" id="PF03466">
    <property type="entry name" value="LysR_substrate"/>
    <property type="match status" value="1"/>
</dbReference>
<dbReference type="Gene3D" id="3.40.190.10">
    <property type="entry name" value="Periplasmic binding protein-like II"/>
    <property type="match status" value="2"/>
</dbReference>
<reference evidence="6" key="1">
    <citation type="submission" date="2018-06" db="EMBL/GenBank/DDBJ databases">
        <authorList>
            <person name="Zhirakovskaya E."/>
        </authorList>
    </citation>
    <scope>NUCLEOTIDE SEQUENCE</scope>
</reference>
<proteinExistence type="inferred from homology"/>
<dbReference type="InterPro" id="IPR005119">
    <property type="entry name" value="LysR_subst-bd"/>
</dbReference>
<organism evidence="6">
    <name type="scientific">hydrothermal vent metagenome</name>
    <dbReference type="NCBI Taxonomy" id="652676"/>
    <lineage>
        <taxon>unclassified sequences</taxon>
        <taxon>metagenomes</taxon>
        <taxon>ecological metagenomes</taxon>
    </lineage>
</organism>
<dbReference type="GO" id="GO:0032993">
    <property type="term" value="C:protein-DNA complex"/>
    <property type="evidence" value="ECO:0007669"/>
    <property type="project" value="TreeGrafter"/>
</dbReference>
<evidence type="ECO:0000313" key="6">
    <source>
        <dbReference type="EMBL" id="VAV95943.1"/>
    </source>
</evidence>
<dbReference type="EMBL" id="UOEJ01000070">
    <property type="protein sequence ID" value="VAV95943.1"/>
    <property type="molecule type" value="Genomic_DNA"/>
</dbReference>
<dbReference type="PANTHER" id="PTHR30346:SF28">
    <property type="entry name" value="HTH-TYPE TRANSCRIPTIONAL REGULATOR CYNR"/>
    <property type="match status" value="1"/>
</dbReference>
<evidence type="ECO:0000256" key="4">
    <source>
        <dbReference type="ARBA" id="ARBA00023163"/>
    </source>
</evidence>
<dbReference type="GO" id="GO:0003677">
    <property type="term" value="F:DNA binding"/>
    <property type="evidence" value="ECO:0007669"/>
    <property type="project" value="UniProtKB-KW"/>
</dbReference>
<sequence>EGSPKLLRLGILMTIPSRTIQKILQPFQRQEAGLVTELFEGSEQEIQNRMDEGRIDLALTILRPGTKNKTVSLYQEPYSLAIASHHPLAARKIISPTELANEPTIVRSRCEALSETSRFFTDHNVRPRLVYRTAQDERALAMVAAGVGFTTMPDHYRMTGVTRRPMKGYDLSREVGFIQSIHPAGEEKSALLDRFITLTRASPPDMTIGG</sequence>
<keyword evidence="2" id="KW-0805">Transcription regulation</keyword>
<evidence type="ECO:0000256" key="3">
    <source>
        <dbReference type="ARBA" id="ARBA00023125"/>
    </source>
</evidence>
<evidence type="ECO:0000256" key="2">
    <source>
        <dbReference type="ARBA" id="ARBA00023015"/>
    </source>
</evidence>
<dbReference type="PANTHER" id="PTHR30346">
    <property type="entry name" value="TRANSCRIPTIONAL DUAL REGULATOR HCAR-RELATED"/>
    <property type="match status" value="1"/>
</dbReference>
<evidence type="ECO:0000259" key="5">
    <source>
        <dbReference type="Pfam" id="PF03466"/>
    </source>
</evidence>
<accession>A0A3B0SI15</accession>
<feature type="non-terminal residue" evidence="6">
    <location>
        <position position="1"/>
    </location>
</feature>
<dbReference type="SUPFAM" id="SSF53850">
    <property type="entry name" value="Periplasmic binding protein-like II"/>
    <property type="match status" value="1"/>
</dbReference>
<dbReference type="AlphaFoldDB" id="A0A3B0SI15"/>
<protein>
    <submittedName>
        <fullName evidence="6">Hydrogen peroxide-inducible genes activator</fullName>
    </submittedName>
</protein>
<evidence type="ECO:0000256" key="1">
    <source>
        <dbReference type="ARBA" id="ARBA00009437"/>
    </source>
</evidence>
<gene>
    <name evidence="6" type="ORF">MNBD_ALPHA01-2205</name>
</gene>
<keyword evidence="4" id="KW-0804">Transcription</keyword>
<name>A0A3B0SI15_9ZZZZ</name>
<feature type="domain" description="LysR substrate-binding" evidence="5">
    <location>
        <begin position="6"/>
        <end position="200"/>
    </location>
</feature>